<evidence type="ECO:0000256" key="10">
    <source>
        <dbReference type="HAMAP-Rule" id="MF_00366"/>
    </source>
</evidence>
<dbReference type="Proteomes" id="UP001589836">
    <property type="component" value="Unassembled WGS sequence"/>
</dbReference>
<comment type="similarity">
    <text evidence="1 10">Belongs to the RNA polymerase subunit omega family.</text>
</comment>
<comment type="subunit">
    <text evidence="10">The RNAP catalytic core consists of 2 alpha, 1 beta, 1 beta' and 1 omega subunit. When a sigma factor is associated with the core the holoenzyme is formed, which can initiate transcription.</text>
</comment>
<comment type="catalytic activity">
    <reaction evidence="9 10">
        <text>RNA(n) + a ribonucleoside 5'-triphosphate = RNA(n+1) + diphosphate</text>
        <dbReference type="Rhea" id="RHEA:21248"/>
        <dbReference type="Rhea" id="RHEA-COMP:14527"/>
        <dbReference type="Rhea" id="RHEA-COMP:17342"/>
        <dbReference type="ChEBI" id="CHEBI:33019"/>
        <dbReference type="ChEBI" id="CHEBI:61557"/>
        <dbReference type="ChEBI" id="CHEBI:140395"/>
        <dbReference type="EC" id="2.7.7.6"/>
    </reaction>
</comment>
<dbReference type="Gene3D" id="3.90.940.10">
    <property type="match status" value="1"/>
</dbReference>
<evidence type="ECO:0000256" key="5">
    <source>
        <dbReference type="ARBA" id="ARBA00022679"/>
    </source>
</evidence>
<accession>A0ABV6LPA6</accession>
<keyword evidence="7 10" id="KW-0804">Transcription</keyword>
<dbReference type="GO" id="GO:0003899">
    <property type="term" value="F:DNA-directed RNA polymerase activity"/>
    <property type="evidence" value="ECO:0007669"/>
    <property type="project" value="UniProtKB-EC"/>
</dbReference>
<evidence type="ECO:0000313" key="12">
    <source>
        <dbReference type="Proteomes" id="UP001589836"/>
    </source>
</evidence>
<dbReference type="PANTHER" id="PTHR34476:SF1">
    <property type="entry name" value="DNA-DIRECTED RNA POLYMERASE SUBUNIT OMEGA"/>
    <property type="match status" value="1"/>
</dbReference>
<dbReference type="HAMAP" id="MF_00366">
    <property type="entry name" value="RNApol_bact_RpoZ"/>
    <property type="match status" value="1"/>
</dbReference>
<keyword evidence="5 10" id="KW-0808">Transferase</keyword>
<dbReference type="InterPro" id="IPR036161">
    <property type="entry name" value="RPB6/omega-like_sf"/>
</dbReference>
<evidence type="ECO:0000256" key="1">
    <source>
        <dbReference type="ARBA" id="ARBA00006711"/>
    </source>
</evidence>
<evidence type="ECO:0000256" key="7">
    <source>
        <dbReference type="ARBA" id="ARBA00023163"/>
    </source>
</evidence>
<keyword evidence="4 10" id="KW-0240">DNA-directed RNA polymerase</keyword>
<dbReference type="RefSeq" id="WP_377347679.1">
    <property type="nucleotide sequence ID" value="NZ_JBHLTP010000009.1"/>
</dbReference>
<gene>
    <name evidence="10 11" type="primary">rpoZ</name>
    <name evidence="11" type="ORF">ACFFGV_10970</name>
</gene>
<dbReference type="GO" id="GO:0000428">
    <property type="term" value="C:DNA-directed RNA polymerase complex"/>
    <property type="evidence" value="ECO:0007669"/>
    <property type="project" value="UniProtKB-KW"/>
</dbReference>
<dbReference type="InterPro" id="IPR006110">
    <property type="entry name" value="Pol_omega/Rpo6/RPB6"/>
</dbReference>
<comment type="function">
    <text evidence="10">Promotes RNA polymerase assembly. Latches the N- and C-terminal regions of the beta' subunit thereby facilitating its interaction with the beta and alpha subunits.</text>
</comment>
<evidence type="ECO:0000256" key="3">
    <source>
        <dbReference type="ARBA" id="ARBA00013725"/>
    </source>
</evidence>
<evidence type="ECO:0000256" key="8">
    <source>
        <dbReference type="ARBA" id="ARBA00029924"/>
    </source>
</evidence>
<dbReference type="EC" id="2.7.7.6" evidence="2 10"/>
<comment type="caution">
    <text evidence="11">The sequence shown here is derived from an EMBL/GenBank/DDBJ whole genome shotgun (WGS) entry which is preliminary data.</text>
</comment>
<dbReference type="EMBL" id="JBHLTP010000009">
    <property type="protein sequence ID" value="MFC0524083.1"/>
    <property type="molecule type" value="Genomic_DNA"/>
</dbReference>
<keyword evidence="6 10" id="KW-0548">Nucleotidyltransferase</keyword>
<organism evidence="11 12">
    <name type="scientific">Pontibacillus salicampi</name>
    <dbReference type="NCBI Taxonomy" id="1449801"/>
    <lineage>
        <taxon>Bacteria</taxon>
        <taxon>Bacillati</taxon>
        <taxon>Bacillota</taxon>
        <taxon>Bacilli</taxon>
        <taxon>Bacillales</taxon>
        <taxon>Bacillaceae</taxon>
        <taxon>Pontibacillus</taxon>
    </lineage>
</organism>
<dbReference type="NCBIfam" id="TIGR00690">
    <property type="entry name" value="rpoZ"/>
    <property type="match status" value="1"/>
</dbReference>
<dbReference type="InterPro" id="IPR003716">
    <property type="entry name" value="DNA-dir_RNA_pol_omega"/>
</dbReference>
<evidence type="ECO:0000256" key="4">
    <source>
        <dbReference type="ARBA" id="ARBA00022478"/>
    </source>
</evidence>
<evidence type="ECO:0000313" key="11">
    <source>
        <dbReference type="EMBL" id="MFC0524083.1"/>
    </source>
</evidence>
<name>A0ABV6LPA6_9BACI</name>
<sequence length="74" mass="8641">MMLEPSIDSLLKNINSKYTLVTLSARRARQMQDTKKYLLEDFDSESYVGVALEEINSGKLDFTNDFWDDNEEQE</sequence>
<evidence type="ECO:0000256" key="2">
    <source>
        <dbReference type="ARBA" id="ARBA00012418"/>
    </source>
</evidence>
<evidence type="ECO:0000256" key="9">
    <source>
        <dbReference type="ARBA" id="ARBA00048552"/>
    </source>
</evidence>
<dbReference type="SMART" id="SM01409">
    <property type="entry name" value="RNA_pol_Rpb6"/>
    <property type="match status" value="1"/>
</dbReference>
<protein>
    <recommendedName>
        <fullName evidence="3 10">DNA-directed RNA polymerase subunit omega</fullName>
        <shortName evidence="10">RNAP omega subunit</shortName>
        <ecNumber evidence="2 10">2.7.7.6</ecNumber>
    </recommendedName>
    <alternativeName>
        <fullName evidence="10">RNA polymerase omega subunit</fullName>
    </alternativeName>
    <alternativeName>
        <fullName evidence="8 10">Transcriptase subunit omega</fullName>
    </alternativeName>
</protein>
<proteinExistence type="inferred from homology"/>
<reference evidence="11 12" key="1">
    <citation type="submission" date="2024-09" db="EMBL/GenBank/DDBJ databases">
        <authorList>
            <person name="Sun Q."/>
            <person name="Mori K."/>
        </authorList>
    </citation>
    <scope>NUCLEOTIDE SEQUENCE [LARGE SCALE GENOMIC DNA]</scope>
    <source>
        <strain evidence="11 12">NCAIM B.02529</strain>
    </source>
</reference>
<dbReference type="Pfam" id="PF01192">
    <property type="entry name" value="RNA_pol_Rpb6"/>
    <property type="match status" value="1"/>
</dbReference>
<keyword evidence="12" id="KW-1185">Reference proteome</keyword>
<evidence type="ECO:0000256" key="6">
    <source>
        <dbReference type="ARBA" id="ARBA00022695"/>
    </source>
</evidence>
<dbReference type="PANTHER" id="PTHR34476">
    <property type="entry name" value="DNA-DIRECTED RNA POLYMERASE SUBUNIT OMEGA"/>
    <property type="match status" value="1"/>
</dbReference>
<dbReference type="SUPFAM" id="SSF63562">
    <property type="entry name" value="RPB6/omega subunit-like"/>
    <property type="match status" value="1"/>
</dbReference>